<proteinExistence type="predicted"/>
<sequence length="200" mass="22467">LSFIIRRIQRTVQQSRRIRPVPQPSAEEKRAFTIYEFVEIHGRPGRCGRMASITGPSILFAPSPSHRRFRRRHGTGHGVGHFLNVHEGPQGIGTRIAYNSTLLKAGMTVSNEPGYYADGRWGICIENVVIVCEVETPNNFGNGYLGFERVTMTSLIDYAILTAEEKKWLNDYHAEVARKVGPLLQDECALAWLVTQCQAV</sequence>
<evidence type="ECO:0000259" key="2">
    <source>
        <dbReference type="Pfam" id="PF16188"/>
    </source>
</evidence>
<reference evidence="3 4" key="1">
    <citation type="submission" date="2014-06" db="EMBL/GenBank/DDBJ databases">
        <authorList>
            <consortium name="DOE Joint Genome Institute"/>
            <person name="Kuo A."/>
            <person name="Kohler A."/>
            <person name="Nagy L.G."/>
            <person name="Floudas D."/>
            <person name="Copeland A."/>
            <person name="Barry K.W."/>
            <person name="Cichocki N."/>
            <person name="Veneault-Fourrey C."/>
            <person name="LaButti K."/>
            <person name="Lindquist E.A."/>
            <person name="Lipzen A."/>
            <person name="Lundell T."/>
            <person name="Morin E."/>
            <person name="Murat C."/>
            <person name="Sun H."/>
            <person name="Tunlid A."/>
            <person name="Henrissat B."/>
            <person name="Grigoriev I.V."/>
            <person name="Hibbett D.S."/>
            <person name="Martin F."/>
            <person name="Nordberg H.P."/>
            <person name="Cantor M.N."/>
            <person name="Hua S.X."/>
        </authorList>
    </citation>
    <scope>NUCLEOTIDE SEQUENCE [LARGE SCALE GENOMIC DNA]</scope>
    <source>
        <strain evidence="3 4">ATCC 200175</strain>
    </source>
</reference>
<dbReference type="InterPro" id="IPR032416">
    <property type="entry name" value="Peptidase_M24_C"/>
</dbReference>
<gene>
    <name evidence="3" type="ORF">PAXINDRAFT_159354</name>
</gene>
<protein>
    <recommendedName>
        <fullName evidence="5">Xaa-Pro aminopeptidase</fullName>
    </recommendedName>
</protein>
<feature type="domain" description="Peptidase M24" evidence="1">
    <location>
        <begin position="71"/>
        <end position="131"/>
    </location>
</feature>
<evidence type="ECO:0000259" key="1">
    <source>
        <dbReference type="Pfam" id="PF00557"/>
    </source>
</evidence>
<reference evidence="4" key="2">
    <citation type="submission" date="2015-01" db="EMBL/GenBank/DDBJ databases">
        <title>Evolutionary Origins and Diversification of the Mycorrhizal Mutualists.</title>
        <authorList>
            <consortium name="DOE Joint Genome Institute"/>
            <consortium name="Mycorrhizal Genomics Consortium"/>
            <person name="Kohler A."/>
            <person name="Kuo A."/>
            <person name="Nagy L.G."/>
            <person name="Floudas D."/>
            <person name="Copeland A."/>
            <person name="Barry K.W."/>
            <person name="Cichocki N."/>
            <person name="Veneault-Fourrey C."/>
            <person name="LaButti K."/>
            <person name="Lindquist E.A."/>
            <person name="Lipzen A."/>
            <person name="Lundell T."/>
            <person name="Morin E."/>
            <person name="Murat C."/>
            <person name="Riley R."/>
            <person name="Ohm R."/>
            <person name="Sun H."/>
            <person name="Tunlid A."/>
            <person name="Henrissat B."/>
            <person name="Grigoriev I.V."/>
            <person name="Hibbett D.S."/>
            <person name="Martin F."/>
        </authorList>
    </citation>
    <scope>NUCLEOTIDE SEQUENCE [LARGE SCALE GENOMIC DNA]</scope>
    <source>
        <strain evidence="4">ATCC 200175</strain>
    </source>
</reference>
<evidence type="ECO:0000313" key="3">
    <source>
        <dbReference type="EMBL" id="KIJ04503.1"/>
    </source>
</evidence>
<dbReference type="SUPFAM" id="SSF55920">
    <property type="entry name" value="Creatinase/aminopeptidase"/>
    <property type="match status" value="1"/>
</dbReference>
<dbReference type="Proteomes" id="UP000053647">
    <property type="component" value="Unassembled WGS sequence"/>
</dbReference>
<dbReference type="HOGENOM" id="CLU_1369159_0_0_1"/>
<name>A0A0C9SZF0_PAXIN</name>
<organism evidence="3 4">
    <name type="scientific">Paxillus involutus ATCC 200175</name>
    <dbReference type="NCBI Taxonomy" id="664439"/>
    <lineage>
        <taxon>Eukaryota</taxon>
        <taxon>Fungi</taxon>
        <taxon>Dikarya</taxon>
        <taxon>Basidiomycota</taxon>
        <taxon>Agaricomycotina</taxon>
        <taxon>Agaricomycetes</taxon>
        <taxon>Agaricomycetidae</taxon>
        <taxon>Boletales</taxon>
        <taxon>Paxilineae</taxon>
        <taxon>Paxillaceae</taxon>
        <taxon>Paxillus</taxon>
    </lineage>
</organism>
<dbReference type="PANTHER" id="PTHR43763">
    <property type="entry name" value="XAA-PRO AMINOPEPTIDASE 1"/>
    <property type="match status" value="1"/>
</dbReference>
<dbReference type="AlphaFoldDB" id="A0A0C9SZF0"/>
<dbReference type="InterPro" id="IPR000994">
    <property type="entry name" value="Pept_M24"/>
</dbReference>
<dbReference type="Pfam" id="PF16188">
    <property type="entry name" value="Peptidase_M24_C"/>
    <property type="match status" value="1"/>
</dbReference>
<feature type="non-terminal residue" evidence="3">
    <location>
        <position position="200"/>
    </location>
</feature>
<dbReference type="EMBL" id="KN821768">
    <property type="protein sequence ID" value="KIJ04503.1"/>
    <property type="molecule type" value="Genomic_DNA"/>
</dbReference>
<dbReference type="InterPro" id="IPR050422">
    <property type="entry name" value="X-Pro_aminopeptidase_P"/>
</dbReference>
<keyword evidence="4" id="KW-1185">Reference proteome</keyword>
<dbReference type="Gene3D" id="3.90.230.10">
    <property type="entry name" value="Creatinase/methionine aminopeptidase superfamily"/>
    <property type="match status" value="1"/>
</dbReference>
<dbReference type="PANTHER" id="PTHR43763:SF6">
    <property type="entry name" value="XAA-PRO AMINOPEPTIDASE 1"/>
    <property type="match status" value="1"/>
</dbReference>
<evidence type="ECO:0008006" key="5">
    <source>
        <dbReference type="Google" id="ProtNLM"/>
    </source>
</evidence>
<dbReference type="Pfam" id="PF00557">
    <property type="entry name" value="Peptidase_M24"/>
    <property type="match status" value="1"/>
</dbReference>
<dbReference type="OrthoDB" id="9995434at2759"/>
<feature type="domain" description="Peptidase M24 C-terminal" evidence="2">
    <location>
        <begin position="143"/>
        <end position="199"/>
    </location>
</feature>
<accession>A0A0C9SZF0</accession>
<dbReference type="InterPro" id="IPR036005">
    <property type="entry name" value="Creatinase/aminopeptidase-like"/>
</dbReference>
<evidence type="ECO:0000313" key="4">
    <source>
        <dbReference type="Proteomes" id="UP000053647"/>
    </source>
</evidence>